<dbReference type="RefSeq" id="WP_128631483.1">
    <property type="nucleotide sequence ID" value="NZ_RRCN01000001.1"/>
</dbReference>
<evidence type="ECO:0000256" key="2">
    <source>
        <dbReference type="ARBA" id="ARBA00022737"/>
    </source>
</evidence>
<dbReference type="Gene3D" id="3.40.50.2300">
    <property type="match status" value="1"/>
</dbReference>
<dbReference type="InterPro" id="IPR007737">
    <property type="entry name" value="Mga_HTH"/>
</dbReference>
<evidence type="ECO:0000259" key="8">
    <source>
        <dbReference type="PROSITE" id="PS51372"/>
    </source>
</evidence>
<dbReference type="Gene3D" id="3.40.930.10">
    <property type="entry name" value="Mannitol-specific EII, Chain A"/>
    <property type="match status" value="1"/>
</dbReference>
<accession>A0A3P3U201</accession>
<dbReference type="PROSITE" id="PS51094">
    <property type="entry name" value="PTS_EIIA_TYPE_2"/>
    <property type="match status" value="1"/>
</dbReference>
<dbReference type="CDD" id="cd05568">
    <property type="entry name" value="PTS_IIB_bgl_like"/>
    <property type="match status" value="1"/>
</dbReference>
<reference evidence="9 10" key="1">
    <citation type="submission" date="2018-11" db="EMBL/GenBank/DDBJ databases">
        <title>Genome sequencing of Paenibacillus sp. KCOM 3021 (= ChDC PVNT-B20).</title>
        <authorList>
            <person name="Kook J.-K."/>
            <person name="Park S.-N."/>
            <person name="Lim Y.K."/>
        </authorList>
    </citation>
    <scope>NUCLEOTIDE SEQUENCE [LARGE SCALE GENOMIC DNA]</scope>
    <source>
        <strain evidence="9 10">KCOM 3021</strain>
    </source>
</reference>
<dbReference type="PROSITE" id="PS51372">
    <property type="entry name" value="PRD_2"/>
    <property type="match status" value="2"/>
</dbReference>
<feature type="domain" description="PRD" evidence="8">
    <location>
        <begin position="288"/>
        <end position="395"/>
    </location>
</feature>
<dbReference type="InterPro" id="IPR036388">
    <property type="entry name" value="WH-like_DNA-bd_sf"/>
</dbReference>
<name>A0A3P3U201_9BACL</name>
<dbReference type="SUPFAM" id="SSF63520">
    <property type="entry name" value="PTS-regulatory domain, PRD"/>
    <property type="match status" value="2"/>
</dbReference>
<comment type="caution">
    <text evidence="9">The sequence shown here is derived from an EMBL/GenBank/DDBJ whole genome shotgun (WGS) entry which is preliminary data.</text>
</comment>
<dbReference type="GO" id="GO:0008982">
    <property type="term" value="F:protein-N(PI)-phosphohistidine-sugar phosphotransferase activity"/>
    <property type="evidence" value="ECO:0007669"/>
    <property type="project" value="InterPro"/>
</dbReference>
<feature type="domain" description="PTS EIIA type-2" evidence="6">
    <location>
        <begin position="500"/>
        <end position="639"/>
    </location>
</feature>
<protein>
    <submittedName>
        <fullName evidence="9">Transcription antiterminator</fullName>
    </submittedName>
</protein>
<dbReference type="Pfam" id="PF08279">
    <property type="entry name" value="HTH_11"/>
    <property type="match status" value="1"/>
</dbReference>
<dbReference type="PANTHER" id="PTHR30185">
    <property type="entry name" value="CRYPTIC BETA-GLUCOSIDE BGL OPERON ANTITERMINATOR"/>
    <property type="match status" value="1"/>
</dbReference>
<evidence type="ECO:0000256" key="5">
    <source>
        <dbReference type="ARBA" id="ARBA00023163"/>
    </source>
</evidence>
<dbReference type="GO" id="GO:0006355">
    <property type="term" value="P:regulation of DNA-templated transcription"/>
    <property type="evidence" value="ECO:0007669"/>
    <property type="project" value="InterPro"/>
</dbReference>
<evidence type="ECO:0000256" key="4">
    <source>
        <dbReference type="ARBA" id="ARBA00023159"/>
    </source>
</evidence>
<dbReference type="PROSITE" id="PS51099">
    <property type="entry name" value="PTS_EIIB_TYPE_2"/>
    <property type="match status" value="1"/>
</dbReference>
<keyword evidence="3" id="KW-0805">Transcription regulation</keyword>
<dbReference type="Pfam" id="PF00359">
    <property type="entry name" value="PTS_EIIA_2"/>
    <property type="match status" value="1"/>
</dbReference>
<sequence length="640" mass="75010">MRERKIVDLLTGSQAPVKMSELTHQLGLAERTVRELIRSLNKDGEKNGFRIRMIRGQGYRLETTEEARFKAYRLHMKENRENHVDLNNKAARQQYLLLYLFQSDSFQSMERLADEIGVSRSTIIADLKEVEQQLEAFGLKLSRKAHYGMKIEGDEQNFRKAFSHFILNNRQTIKQSEDFQQFRRRFDAKKLKARLLKLLKDNGLDISDVYLNNIVTHLFILLYRVSRRNLIVADQMMPRNPEPLYQRIARDVADWIAGEYAIRLPQDEVEYLALHLSGKTIVQHIGDEEKAELRIGMSRILQRLDEEFLTDFNRDEELREALLMHMFPLLNRLYYNLQLKNPLVEDVYSEYANVFVISFRFAEIIEEKYGFKMSRDEAGYVALHFATHLERMKQQRLEQFRRIAVVCSSGGGSAHLIRLKLESIFPKASVITASITELDKLQDQPLDLILTTIPLEDEITKKPVIHIKQWLDDQEIQRIKETISLQIGPVHASYKLKDFKELFQRELFHLSGLDDYLELLQRRCEEVVSAGYSAPDFTEQVLFREHKFTTIYKNGVAGPHPMRMSAIKDCINVTLLEKPIVYEDKPVQIIFLINLRPGQLFLHREISKLLLLIMEKEDIRDKLLHVGSYEQFITLIENLL</sequence>
<dbReference type="AlphaFoldDB" id="A0A3P3U201"/>
<dbReference type="InterPro" id="IPR036095">
    <property type="entry name" value="PTS_EIIB-like_sf"/>
</dbReference>
<dbReference type="InterPro" id="IPR013011">
    <property type="entry name" value="PTS_EIIB_2"/>
</dbReference>
<dbReference type="SUPFAM" id="SSF52794">
    <property type="entry name" value="PTS system IIB component-like"/>
    <property type="match status" value="1"/>
</dbReference>
<dbReference type="InterPro" id="IPR036390">
    <property type="entry name" value="WH_DNA-bd_sf"/>
</dbReference>
<gene>
    <name evidence="9" type="ORF">EHV15_12455</name>
</gene>
<dbReference type="Gene3D" id="1.10.10.10">
    <property type="entry name" value="Winged helix-like DNA-binding domain superfamily/Winged helix DNA-binding domain"/>
    <property type="match status" value="2"/>
</dbReference>
<evidence type="ECO:0000259" key="6">
    <source>
        <dbReference type="PROSITE" id="PS51094"/>
    </source>
</evidence>
<evidence type="ECO:0000313" key="9">
    <source>
        <dbReference type="EMBL" id="RRJ63649.1"/>
    </source>
</evidence>
<dbReference type="InterPro" id="IPR050661">
    <property type="entry name" value="BglG_antiterminators"/>
</dbReference>
<feature type="domain" description="PRD" evidence="8">
    <location>
        <begin position="179"/>
        <end position="286"/>
    </location>
</feature>
<dbReference type="EMBL" id="RRCN01000001">
    <property type="protein sequence ID" value="RRJ63649.1"/>
    <property type="molecule type" value="Genomic_DNA"/>
</dbReference>
<evidence type="ECO:0000256" key="1">
    <source>
        <dbReference type="ARBA" id="ARBA00022679"/>
    </source>
</evidence>
<dbReference type="Pfam" id="PF00874">
    <property type="entry name" value="PRD"/>
    <property type="match status" value="2"/>
</dbReference>
<dbReference type="OrthoDB" id="3710983at2"/>
<proteinExistence type="predicted"/>
<dbReference type="SUPFAM" id="SSF55804">
    <property type="entry name" value="Phoshotransferase/anion transport protein"/>
    <property type="match status" value="1"/>
</dbReference>
<keyword evidence="10" id="KW-1185">Reference proteome</keyword>
<keyword evidence="1" id="KW-0808">Transferase</keyword>
<keyword evidence="4" id="KW-0010">Activator</keyword>
<organism evidence="9 10">
    <name type="scientific">Paenibacillus oralis</name>
    <dbReference type="NCBI Taxonomy" id="2490856"/>
    <lineage>
        <taxon>Bacteria</taxon>
        <taxon>Bacillati</taxon>
        <taxon>Bacillota</taxon>
        <taxon>Bacilli</taxon>
        <taxon>Bacillales</taxon>
        <taxon>Paenibacillaceae</taxon>
        <taxon>Paenibacillus</taxon>
    </lineage>
</organism>
<dbReference type="Proteomes" id="UP000267017">
    <property type="component" value="Unassembled WGS sequence"/>
</dbReference>
<evidence type="ECO:0000256" key="3">
    <source>
        <dbReference type="ARBA" id="ARBA00023015"/>
    </source>
</evidence>
<dbReference type="Pfam" id="PF05043">
    <property type="entry name" value="Mga"/>
    <property type="match status" value="1"/>
</dbReference>
<dbReference type="InterPro" id="IPR013196">
    <property type="entry name" value="HTH_11"/>
</dbReference>
<evidence type="ECO:0000313" key="10">
    <source>
        <dbReference type="Proteomes" id="UP000267017"/>
    </source>
</evidence>
<keyword evidence="2" id="KW-0677">Repeat</keyword>
<keyword evidence="5" id="KW-0804">Transcription</keyword>
<dbReference type="InterPro" id="IPR016152">
    <property type="entry name" value="PTrfase/Anion_transptr"/>
</dbReference>
<dbReference type="InterPro" id="IPR002178">
    <property type="entry name" value="PTS_EIIA_type-2_dom"/>
</dbReference>
<dbReference type="GO" id="GO:0009401">
    <property type="term" value="P:phosphoenolpyruvate-dependent sugar phosphotransferase system"/>
    <property type="evidence" value="ECO:0007669"/>
    <property type="project" value="InterPro"/>
</dbReference>
<dbReference type="Gene3D" id="1.10.1790.10">
    <property type="entry name" value="PRD domain"/>
    <property type="match status" value="2"/>
</dbReference>
<dbReference type="InterPro" id="IPR036634">
    <property type="entry name" value="PRD_sf"/>
</dbReference>
<dbReference type="InterPro" id="IPR011608">
    <property type="entry name" value="PRD"/>
</dbReference>
<feature type="domain" description="PTS EIIB type-2" evidence="7">
    <location>
        <begin position="401"/>
        <end position="491"/>
    </location>
</feature>
<dbReference type="SUPFAM" id="SSF46785">
    <property type="entry name" value="Winged helix' DNA-binding domain"/>
    <property type="match status" value="1"/>
</dbReference>
<dbReference type="PANTHER" id="PTHR30185:SF13">
    <property type="entry name" value="LICABCH OPERON REGULATOR-RELATED"/>
    <property type="match status" value="1"/>
</dbReference>
<evidence type="ECO:0000259" key="7">
    <source>
        <dbReference type="PROSITE" id="PS51099"/>
    </source>
</evidence>